<dbReference type="KEGG" id="cfj:CFIO01_06541"/>
<dbReference type="Proteomes" id="UP000020467">
    <property type="component" value="Unassembled WGS sequence"/>
</dbReference>
<reference evidence="1 2" key="1">
    <citation type="submission" date="2014-02" db="EMBL/GenBank/DDBJ databases">
        <title>The genome sequence of Colletotrichum fioriniae PJ7.</title>
        <authorList>
            <person name="Baroncelli R."/>
            <person name="Thon M.R."/>
        </authorList>
    </citation>
    <scope>NUCLEOTIDE SEQUENCE [LARGE SCALE GENOMIC DNA]</scope>
    <source>
        <strain evidence="1 2">PJ7</strain>
    </source>
</reference>
<evidence type="ECO:0000313" key="2">
    <source>
        <dbReference type="Proteomes" id="UP000020467"/>
    </source>
</evidence>
<keyword evidence="2" id="KW-1185">Reference proteome</keyword>
<sequence>MHCNSSAHSPSSVPAWTGNCAARLDVDMVPSVNRTNPPPRATDSFWFGRSSKWVIPRISRTSRTIPVRERANDGHQQSIDYLTSSPGLSDGRCFRRSNLSRLLSTRTPPARSTTETSRLDYGFFPTTLIGTILVSARPVYSSFWCRMLGKNEFLGERTPTWSIAFHRLILPTHTKKSSPLDPTNAVSSNTRLLPVESQGVGATMMIKQHRRDVFLFGAASEQTADVDTASSIK</sequence>
<name>A0A010QXU1_9PEZI</name>
<evidence type="ECO:0000313" key="1">
    <source>
        <dbReference type="EMBL" id="EXF85027.1"/>
    </source>
</evidence>
<gene>
    <name evidence="1" type="ORF">CFIO01_06541</name>
</gene>
<accession>A0A010QXU1</accession>
<dbReference type="HOGENOM" id="CLU_1189825_0_0_1"/>
<comment type="caution">
    <text evidence="1">The sequence shown here is derived from an EMBL/GenBank/DDBJ whole genome shotgun (WGS) entry which is preliminary data.</text>
</comment>
<protein>
    <submittedName>
        <fullName evidence="1">Uncharacterized protein</fullName>
    </submittedName>
</protein>
<organism evidence="1 2">
    <name type="scientific">Colletotrichum fioriniae PJ7</name>
    <dbReference type="NCBI Taxonomy" id="1445577"/>
    <lineage>
        <taxon>Eukaryota</taxon>
        <taxon>Fungi</taxon>
        <taxon>Dikarya</taxon>
        <taxon>Ascomycota</taxon>
        <taxon>Pezizomycotina</taxon>
        <taxon>Sordariomycetes</taxon>
        <taxon>Hypocreomycetidae</taxon>
        <taxon>Glomerellales</taxon>
        <taxon>Glomerellaceae</taxon>
        <taxon>Colletotrichum</taxon>
        <taxon>Colletotrichum acutatum species complex</taxon>
    </lineage>
</organism>
<proteinExistence type="predicted"/>
<dbReference type="EMBL" id="JARH01000132">
    <property type="protein sequence ID" value="EXF85027.1"/>
    <property type="molecule type" value="Genomic_DNA"/>
</dbReference>
<dbReference type="AlphaFoldDB" id="A0A010QXU1"/>